<keyword evidence="5" id="KW-1185">Reference proteome</keyword>
<dbReference type="RefSeq" id="WP_220118574.1">
    <property type="nucleotide sequence ID" value="NZ_JAHZUY010000053.1"/>
</dbReference>
<evidence type="ECO:0000256" key="1">
    <source>
        <dbReference type="ARBA" id="ARBA00006174"/>
    </source>
</evidence>
<name>A0ABS7F760_9PROT</name>
<dbReference type="InterPro" id="IPR005656">
    <property type="entry name" value="MmgE_PrpD"/>
</dbReference>
<dbReference type="EMBL" id="JAHZUY010000053">
    <property type="protein sequence ID" value="MBW8270787.1"/>
    <property type="molecule type" value="Genomic_DNA"/>
</dbReference>
<dbReference type="Pfam" id="PF19305">
    <property type="entry name" value="MmgE_PrpD_C"/>
    <property type="match status" value="1"/>
</dbReference>
<proteinExistence type="inferred from homology"/>
<dbReference type="InterPro" id="IPR042183">
    <property type="entry name" value="MmgE/PrpD_sf_1"/>
</dbReference>
<accession>A0ABS7F760</accession>
<feature type="domain" description="MmgE/PrpD C-terminal" evidence="3">
    <location>
        <begin position="267"/>
        <end position="421"/>
    </location>
</feature>
<protein>
    <submittedName>
        <fullName evidence="4">MmgE/PrpD family protein</fullName>
    </submittedName>
</protein>
<comment type="similarity">
    <text evidence="1">Belongs to the PrpD family.</text>
</comment>
<gene>
    <name evidence="4" type="ORF">K1J50_14980</name>
</gene>
<evidence type="ECO:0000313" key="4">
    <source>
        <dbReference type="EMBL" id="MBW8270787.1"/>
    </source>
</evidence>
<evidence type="ECO:0000259" key="3">
    <source>
        <dbReference type="Pfam" id="PF19305"/>
    </source>
</evidence>
<dbReference type="Gene3D" id="3.30.1330.120">
    <property type="entry name" value="2-methylcitrate dehydratase PrpD"/>
    <property type="match status" value="1"/>
</dbReference>
<sequence length="450" mass="47915">MPLTRALGEFVAGLTYARIPAEAVRIARTGFVDCVGTMIAGREEDAVQILRRTLGVGGAAGEATLYFSDLRAPAPEAAWINGVAGHALDYDDVALRGHPSTVLVPAILAEGEALGASGEQMLAAYLAGYETWAELVRRDQGFHHVKGWHPTGIFGAVAAAAACASLRRLDAARAAMAIALGASQSAGLTANFGTMTKPFHAGRAAHAGAIAARLAQAGFTAHLDALEHPQGFLSAVSQHGEVDRASEPTALGREWRILAEGLSIKKYPTCYCTHRAIDGALRLFRENPVKCEEVREIRVSISDRYATILRNHRPKTGLEAKFSMEFAMSSALVAKRVGLPELTDSFVQRPDVQSLIERVAIDTTTEYDPDGSGAAPFDQVTVSLASGATLKGPEVRHATGHARLPLSDSELFEKFQGCLEAGKAHNRAGALFERLMSLERTEARALATLA</sequence>
<dbReference type="InterPro" id="IPR042188">
    <property type="entry name" value="MmgE/PrpD_sf_2"/>
</dbReference>
<evidence type="ECO:0000259" key="2">
    <source>
        <dbReference type="Pfam" id="PF03972"/>
    </source>
</evidence>
<dbReference type="PANTHER" id="PTHR16943:SF8">
    <property type="entry name" value="2-METHYLCITRATE DEHYDRATASE"/>
    <property type="match status" value="1"/>
</dbReference>
<dbReference type="InterPro" id="IPR036148">
    <property type="entry name" value="MmgE/PrpD_sf"/>
</dbReference>
<dbReference type="InterPro" id="IPR045337">
    <property type="entry name" value="MmgE_PrpD_C"/>
</dbReference>
<organism evidence="4 5">
    <name type="scientific">Caldovatus aquaticus</name>
    <dbReference type="NCBI Taxonomy" id="2865671"/>
    <lineage>
        <taxon>Bacteria</taxon>
        <taxon>Pseudomonadati</taxon>
        <taxon>Pseudomonadota</taxon>
        <taxon>Alphaproteobacteria</taxon>
        <taxon>Acetobacterales</taxon>
        <taxon>Roseomonadaceae</taxon>
        <taxon>Caldovatus</taxon>
    </lineage>
</organism>
<reference evidence="4 5" key="1">
    <citation type="submission" date="2021-08" db="EMBL/GenBank/DDBJ databases">
        <title>Caldovatus sediminis gen. nov., sp. nov., a moderately thermophilic bacterium isolated from a hot spring.</title>
        <authorList>
            <person name="Hu C.-J."/>
            <person name="Li W.-J."/>
            <person name="Xian W.-D."/>
        </authorList>
    </citation>
    <scope>NUCLEOTIDE SEQUENCE [LARGE SCALE GENOMIC DNA]</scope>
    <source>
        <strain evidence="4 5">SYSU G05006</strain>
    </source>
</reference>
<dbReference type="Pfam" id="PF03972">
    <property type="entry name" value="MmgE_PrpD_N"/>
    <property type="match status" value="1"/>
</dbReference>
<feature type="domain" description="MmgE/PrpD N-terminal" evidence="2">
    <location>
        <begin position="6"/>
        <end position="243"/>
    </location>
</feature>
<comment type="caution">
    <text evidence="4">The sequence shown here is derived from an EMBL/GenBank/DDBJ whole genome shotgun (WGS) entry which is preliminary data.</text>
</comment>
<dbReference type="PANTHER" id="PTHR16943">
    <property type="entry name" value="2-METHYLCITRATE DEHYDRATASE-RELATED"/>
    <property type="match status" value="1"/>
</dbReference>
<evidence type="ECO:0000313" key="5">
    <source>
        <dbReference type="Proteomes" id="UP001519924"/>
    </source>
</evidence>
<dbReference type="InterPro" id="IPR045336">
    <property type="entry name" value="MmgE_PrpD_N"/>
</dbReference>
<dbReference type="SUPFAM" id="SSF103378">
    <property type="entry name" value="2-methylcitrate dehydratase PrpD"/>
    <property type="match status" value="1"/>
</dbReference>
<dbReference type="Proteomes" id="UP001519924">
    <property type="component" value="Unassembled WGS sequence"/>
</dbReference>
<dbReference type="Gene3D" id="1.10.4100.10">
    <property type="entry name" value="2-methylcitrate dehydratase PrpD"/>
    <property type="match status" value="1"/>
</dbReference>